<evidence type="ECO:0000256" key="6">
    <source>
        <dbReference type="RuleBase" id="RU000382"/>
    </source>
</evidence>
<dbReference type="SUPFAM" id="SSF53383">
    <property type="entry name" value="PLP-dependent transferases"/>
    <property type="match status" value="1"/>
</dbReference>
<reference evidence="7" key="1">
    <citation type="submission" date="2023-06" db="EMBL/GenBank/DDBJ databases">
        <title>Genomic of Agaribacillus aureum.</title>
        <authorList>
            <person name="Wang G."/>
        </authorList>
    </citation>
    <scope>NUCLEOTIDE SEQUENCE</scope>
    <source>
        <strain evidence="7">BMA12</strain>
    </source>
</reference>
<dbReference type="PANTHER" id="PTHR11999">
    <property type="entry name" value="GROUP II PYRIDOXAL-5-PHOSPHATE DECARBOXYLASE"/>
    <property type="match status" value="1"/>
</dbReference>
<evidence type="ECO:0000256" key="2">
    <source>
        <dbReference type="ARBA" id="ARBA00009533"/>
    </source>
</evidence>
<name>A0ABT8LC72_9BACT</name>
<evidence type="ECO:0000313" key="7">
    <source>
        <dbReference type="EMBL" id="MDN5214801.1"/>
    </source>
</evidence>
<protein>
    <submittedName>
        <fullName evidence="7">Pyridoxal-dependent decarboxylase</fullName>
    </submittedName>
</protein>
<dbReference type="InterPro" id="IPR010977">
    <property type="entry name" value="Aromatic_deC"/>
</dbReference>
<keyword evidence="4 6" id="KW-0663">Pyridoxal phosphate</keyword>
<keyword evidence="3" id="KW-0210">Decarboxylase</keyword>
<evidence type="ECO:0000256" key="3">
    <source>
        <dbReference type="ARBA" id="ARBA00022793"/>
    </source>
</evidence>
<evidence type="ECO:0000256" key="4">
    <source>
        <dbReference type="ARBA" id="ARBA00022898"/>
    </source>
</evidence>
<sequence>MYTSLAQDQQQWQALMAEASQLSAEFLNTIDERAVATASQSLPAISLPDDGSGGLAALRKFKALYYPQLSASAGPRYLGFVTGGSTPAAVIGDWLTGSFDQNLSNYGESVAPEIELQTIQLLKDLFHIPQEFTGTFVTGATMSNFVGLAQGRQWIARQAGIDIATQGLYGLHPIKVVSACPHSSIYKSLSMLGMGKNQLANVATLPDREAININALTDYLEALKGEPCIVVGNAGTVNTVDFDDLKAIGSLKAKYNFWFHVDAAFGGFAACAPAYQHLLKGMEMADSITIDAHKWLNVPYDSAMQFSRHADIQLEVFQNSAAYLGEIGDKPDFVHLTPENSRRFRALPAWFSLMAYGRKGYREIVERDIAMADLLSGYIEKSSQFKLLAPTRLNVVCFTLQGLKREVDLELVQQFLETLTQAGKVFMTQTIYKGQPGIRAAFSNWRTNTQDVNITWESLVQTWHTLGEYAPSLKS</sequence>
<dbReference type="RefSeq" id="WP_346760139.1">
    <property type="nucleotide sequence ID" value="NZ_JAUJEB010000005.1"/>
</dbReference>
<dbReference type="InterPro" id="IPR015422">
    <property type="entry name" value="PyrdxlP-dep_Trfase_small"/>
</dbReference>
<comment type="similarity">
    <text evidence="2 6">Belongs to the group II decarboxylase family.</text>
</comment>
<dbReference type="InterPro" id="IPR002129">
    <property type="entry name" value="PyrdxlP-dep_de-COase"/>
</dbReference>
<dbReference type="EMBL" id="JAUJEB010000005">
    <property type="protein sequence ID" value="MDN5214801.1"/>
    <property type="molecule type" value="Genomic_DNA"/>
</dbReference>
<proteinExistence type="inferred from homology"/>
<comment type="cofactor">
    <cofactor evidence="1 6">
        <name>pyridoxal 5'-phosphate</name>
        <dbReference type="ChEBI" id="CHEBI:597326"/>
    </cofactor>
</comment>
<accession>A0ABT8LC72</accession>
<dbReference type="InterPro" id="IPR015424">
    <property type="entry name" value="PyrdxlP-dep_Trfase"/>
</dbReference>
<keyword evidence="8" id="KW-1185">Reference proteome</keyword>
<dbReference type="Gene3D" id="3.90.1150.10">
    <property type="entry name" value="Aspartate Aminotransferase, domain 1"/>
    <property type="match status" value="1"/>
</dbReference>
<dbReference type="InterPro" id="IPR015421">
    <property type="entry name" value="PyrdxlP-dep_Trfase_major"/>
</dbReference>
<dbReference type="PANTHER" id="PTHR11999:SF70">
    <property type="entry name" value="MIP05841P"/>
    <property type="match status" value="1"/>
</dbReference>
<dbReference type="Pfam" id="PF00282">
    <property type="entry name" value="Pyridoxal_deC"/>
    <property type="match status" value="1"/>
</dbReference>
<dbReference type="Gene3D" id="3.40.640.10">
    <property type="entry name" value="Type I PLP-dependent aspartate aminotransferase-like (Major domain)"/>
    <property type="match status" value="1"/>
</dbReference>
<evidence type="ECO:0000256" key="1">
    <source>
        <dbReference type="ARBA" id="ARBA00001933"/>
    </source>
</evidence>
<keyword evidence="5 6" id="KW-0456">Lyase</keyword>
<evidence type="ECO:0000256" key="5">
    <source>
        <dbReference type="ARBA" id="ARBA00023239"/>
    </source>
</evidence>
<evidence type="ECO:0000313" key="8">
    <source>
        <dbReference type="Proteomes" id="UP001172083"/>
    </source>
</evidence>
<organism evidence="7 8">
    <name type="scientific">Agaribacillus aureus</name>
    <dbReference type="NCBI Taxonomy" id="3051825"/>
    <lineage>
        <taxon>Bacteria</taxon>
        <taxon>Pseudomonadati</taxon>
        <taxon>Bacteroidota</taxon>
        <taxon>Cytophagia</taxon>
        <taxon>Cytophagales</taxon>
        <taxon>Splendidivirgaceae</taxon>
        <taxon>Agaribacillus</taxon>
    </lineage>
</organism>
<dbReference type="Proteomes" id="UP001172083">
    <property type="component" value="Unassembled WGS sequence"/>
</dbReference>
<comment type="caution">
    <text evidence="7">The sequence shown here is derived from an EMBL/GenBank/DDBJ whole genome shotgun (WGS) entry which is preliminary data.</text>
</comment>
<gene>
    <name evidence="7" type="ORF">QQ020_22165</name>
</gene>
<dbReference type="PRINTS" id="PR00800">
    <property type="entry name" value="YHDCRBOXLASE"/>
</dbReference>